<name>A0ABV0B9H7_9SPHN</name>
<dbReference type="Proteomes" id="UP001427805">
    <property type="component" value="Unassembled WGS sequence"/>
</dbReference>
<dbReference type="EMBL" id="JBDIZK010000007">
    <property type="protein sequence ID" value="MEN3748220.1"/>
    <property type="molecule type" value="Genomic_DNA"/>
</dbReference>
<feature type="chain" id="PRO_5045216398" evidence="1">
    <location>
        <begin position="22"/>
        <end position="136"/>
    </location>
</feature>
<comment type="caution">
    <text evidence="2">The sequence shown here is derived from an EMBL/GenBank/DDBJ whole genome shotgun (WGS) entry which is preliminary data.</text>
</comment>
<reference evidence="2 3" key="1">
    <citation type="submission" date="2024-05" db="EMBL/GenBank/DDBJ databases">
        <title>Sphingomonas sp. HF-S3 16S ribosomal RNA gene Genome sequencing and assembly.</title>
        <authorList>
            <person name="Lee H."/>
        </authorList>
    </citation>
    <scope>NUCLEOTIDE SEQUENCE [LARGE SCALE GENOMIC DNA]</scope>
    <source>
        <strain evidence="2 3">HF-S3</strain>
    </source>
</reference>
<keyword evidence="1" id="KW-0732">Signal</keyword>
<dbReference type="RefSeq" id="WP_346247231.1">
    <property type="nucleotide sequence ID" value="NZ_JBDIZK010000007.1"/>
</dbReference>
<evidence type="ECO:0000313" key="2">
    <source>
        <dbReference type="EMBL" id="MEN3748220.1"/>
    </source>
</evidence>
<feature type="signal peptide" evidence="1">
    <location>
        <begin position="1"/>
        <end position="21"/>
    </location>
</feature>
<organism evidence="2 3">
    <name type="scientific">Sphingomonas rustica</name>
    <dbReference type="NCBI Taxonomy" id="3103142"/>
    <lineage>
        <taxon>Bacteria</taxon>
        <taxon>Pseudomonadati</taxon>
        <taxon>Pseudomonadota</taxon>
        <taxon>Alphaproteobacteria</taxon>
        <taxon>Sphingomonadales</taxon>
        <taxon>Sphingomonadaceae</taxon>
        <taxon>Sphingomonas</taxon>
    </lineage>
</organism>
<proteinExistence type="predicted"/>
<sequence length="136" mass="15040">MRIFIVTASLALIAFQAPAFAQDKVNQAGEARLTEMIEGRTAGQPLRCLPSHTLDSSTIIDGTAIVYRRGSTLYVNRPRSGAESLDDADVLVTTLYGAQLCQTDKVDLVDRYSRIWNGFVLLGDFIPYERVKSAER</sequence>
<evidence type="ECO:0000256" key="1">
    <source>
        <dbReference type="SAM" id="SignalP"/>
    </source>
</evidence>
<keyword evidence="3" id="KW-1185">Reference proteome</keyword>
<gene>
    <name evidence="2" type="ORF">TPR58_13675</name>
</gene>
<evidence type="ECO:0000313" key="3">
    <source>
        <dbReference type="Proteomes" id="UP001427805"/>
    </source>
</evidence>
<protein>
    <submittedName>
        <fullName evidence="2">Uncharacterized protein</fullName>
    </submittedName>
</protein>
<accession>A0ABV0B9H7</accession>